<dbReference type="InterPro" id="IPR003748">
    <property type="entry name" value="DUF169"/>
</dbReference>
<proteinExistence type="predicted"/>
<name>A0ABT2LI26_9HYPH</name>
<protein>
    <submittedName>
        <fullName evidence="1">DUF169 domain-containing protein</fullName>
    </submittedName>
</protein>
<reference evidence="1 2" key="1">
    <citation type="submission" date="2022-09" db="EMBL/GenBank/DDBJ databases">
        <title>Chelativorans salina sp. nov., a novel slightly halophilic bacterium isolated from a saline lake sediment enrichment.</title>
        <authorList>
            <person name="Gao L."/>
            <person name="Fang B.-Z."/>
            <person name="Li W.-J."/>
        </authorList>
    </citation>
    <scope>NUCLEOTIDE SEQUENCE [LARGE SCALE GENOMIC DNA]</scope>
    <source>
        <strain evidence="1 2">EGI FJ00035</strain>
    </source>
</reference>
<dbReference type="PANTHER" id="PTHR37954:SF3">
    <property type="entry name" value="DUF169 DOMAIN-CONTAINING PROTEIN"/>
    <property type="match status" value="1"/>
</dbReference>
<comment type="caution">
    <text evidence="1">The sequence shown here is derived from an EMBL/GenBank/DDBJ whole genome shotgun (WGS) entry which is preliminary data.</text>
</comment>
<dbReference type="Pfam" id="PF02596">
    <property type="entry name" value="DUF169"/>
    <property type="match status" value="1"/>
</dbReference>
<accession>A0ABT2LI26</accession>
<evidence type="ECO:0000313" key="1">
    <source>
        <dbReference type="EMBL" id="MCT7374227.1"/>
    </source>
</evidence>
<dbReference type="RefSeq" id="WP_260900600.1">
    <property type="nucleotide sequence ID" value="NZ_JAOCZP010000001.1"/>
</dbReference>
<keyword evidence="2" id="KW-1185">Reference proteome</keyword>
<gene>
    <name evidence="1" type="ORF">N5A92_04165</name>
</gene>
<organism evidence="1 2">
    <name type="scientific">Chelativorans salis</name>
    <dbReference type="NCBI Taxonomy" id="2978478"/>
    <lineage>
        <taxon>Bacteria</taxon>
        <taxon>Pseudomonadati</taxon>
        <taxon>Pseudomonadota</taxon>
        <taxon>Alphaproteobacteria</taxon>
        <taxon>Hyphomicrobiales</taxon>
        <taxon>Phyllobacteriaceae</taxon>
        <taxon>Chelativorans</taxon>
    </lineage>
</organism>
<dbReference type="EMBL" id="JAOCZP010000001">
    <property type="protein sequence ID" value="MCT7374227.1"/>
    <property type="molecule type" value="Genomic_DNA"/>
</dbReference>
<dbReference type="Proteomes" id="UP001320831">
    <property type="component" value="Unassembled WGS sequence"/>
</dbReference>
<sequence length="246" mass="25715">MAATSFAALSQELSSVLHLSVPPIGIAFRDQAATPDAAPIGGERPAPTEDGRTGAVPASCVFWTKAVDQVFSTVAEDHGNCSVGSYTHGFKSLGEVADKNDVAALVGSGWVGMEDFPHVPAVKDRPASIVYGPLERMPVEPDIVYLRLNAKQAMVLDDALGGVRFEGKPQCHIMAIAKDGGEIAISVGCMLSRVRTGMSNNDLSCAIPAARLGEVVAALRANAETERQVAAYAAADAARFGRILPN</sequence>
<evidence type="ECO:0000313" key="2">
    <source>
        <dbReference type="Proteomes" id="UP001320831"/>
    </source>
</evidence>
<dbReference type="PANTHER" id="PTHR37954">
    <property type="entry name" value="BLL4979 PROTEIN"/>
    <property type="match status" value="1"/>
</dbReference>